<organism evidence="1 2">
    <name type="scientific">Melastoma candidum</name>
    <dbReference type="NCBI Taxonomy" id="119954"/>
    <lineage>
        <taxon>Eukaryota</taxon>
        <taxon>Viridiplantae</taxon>
        <taxon>Streptophyta</taxon>
        <taxon>Embryophyta</taxon>
        <taxon>Tracheophyta</taxon>
        <taxon>Spermatophyta</taxon>
        <taxon>Magnoliopsida</taxon>
        <taxon>eudicotyledons</taxon>
        <taxon>Gunneridae</taxon>
        <taxon>Pentapetalae</taxon>
        <taxon>rosids</taxon>
        <taxon>malvids</taxon>
        <taxon>Myrtales</taxon>
        <taxon>Melastomataceae</taxon>
        <taxon>Melastomatoideae</taxon>
        <taxon>Melastomateae</taxon>
        <taxon>Melastoma</taxon>
    </lineage>
</organism>
<proteinExistence type="predicted"/>
<gene>
    <name evidence="1" type="ORF">MLD38_001840</name>
</gene>
<dbReference type="EMBL" id="CM042880">
    <property type="protein sequence ID" value="KAI4389634.1"/>
    <property type="molecule type" value="Genomic_DNA"/>
</dbReference>
<protein>
    <submittedName>
        <fullName evidence="1">Uncharacterized protein</fullName>
    </submittedName>
</protein>
<evidence type="ECO:0000313" key="1">
    <source>
        <dbReference type="EMBL" id="KAI4389634.1"/>
    </source>
</evidence>
<name>A0ACB9SEY0_9MYRT</name>
<accession>A0ACB9SEY0</accession>
<comment type="caution">
    <text evidence="1">The sequence shown here is derived from an EMBL/GenBank/DDBJ whole genome shotgun (WGS) entry which is preliminary data.</text>
</comment>
<evidence type="ECO:0000313" key="2">
    <source>
        <dbReference type="Proteomes" id="UP001057402"/>
    </source>
</evidence>
<dbReference type="Proteomes" id="UP001057402">
    <property type="component" value="Chromosome 1"/>
</dbReference>
<reference evidence="2" key="1">
    <citation type="journal article" date="2023" name="Front. Plant Sci.">
        <title>Chromosomal-level genome assembly of Melastoma candidum provides insights into trichome evolution.</title>
        <authorList>
            <person name="Zhong Y."/>
            <person name="Wu W."/>
            <person name="Sun C."/>
            <person name="Zou P."/>
            <person name="Liu Y."/>
            <person name="Dai S."/>
            <person name="Zhou R."/>
        </authorList>
    </citation>
    <scope>NUCLEOTIDE SEQUENCE [LARGE SCALE GENOMIC DNA]</scope>
</reference>
<keyword evidence="2" id="KW-1185">Reference proteome</keyword>
<sequence length="443" mass="48828">MEVCVISKEHIKPSSPTPTPLKTYNLCLLDHLIPAPYAPILLFYAGGIDLFRLKQSLSETLTCFYPLAGKIGSEISINCDDGGALFVETRVNCSLSEFLSDPDIAALRELLPCELGPRESYVGTEVTNVQFNLFEDGGAAVGICISHRILDGAGLGSFFREWSAIARGENLEAVPNFSASSVFPGDSLWLRESLMGFWSSMFRTGKGVTKRFLFDSAGIVVLKDLAVASNIEKPSRVEVVSAFIWERLMAASRKLNGGKQRPSVLTHIVNLRKRTRPPMSDDSLGNIIWIAGARCRKDDPDISVGTLAGNLRRSIQAIDSHFINLLKDGDVETVANKLHEVTIRSTSEDDSVDRIGFSSWCNFGYYETDFGLGRPIWVSAVGMDAEVFMNLVILADTRDRKGVEAWITLAEAEMSLLEQDEEMVRFASLNPSPLKSINRSGRF</sequence>